<evidence type="ECO:0000313" key="3">
    <source>
        <dbReference type="EMBL" id="JAU31931.1"/>
    </source>
</evidence>
<dbReference type="EMBL" id="GEVK01020901">
    <property type="protein sequence ID" value="JAU31931.1"/>
    <property type="molecule type" value="Transcribed_RNA"/>
</dbReference>
<evidence type="ECO:0000313" key="4">
    <source>
        <dbReference type="EMBL" id="JAU74039.1"/>
    </source>
</evidence>
<evidence type="ECO:0000259" key="2">
    <source>
        <dbReference type="PROSITE" id="PS50158"/>
    </source>
</evidence>
<keyword evidence="1" id="KW-0863">Zinc-finger</keyword>
<dbReference type="PANTHER" id="PTHR35317">
    <property type="entry name" value="OS04G0629600 PROTEIN"/>
    <property type="match status" value="1"/>
</dbReference>
<dbReference type="Pfam" id="PF14223">
    <property type="entry name" value="Retrotran_gag_2"/>
    <property type="match status" value="1"/>
</dbReference>
<evidence type="ECO:0000256" key="1">
    <source>
        <dbReference type="PROSITE-ProRule" id="PRU00047"/>
    </source>
</evidence>
<dbReference type="SMART" id="SM00343">
    <property type="entry name" value="ZnF_C2HC"/>
    <property type="match status" value="1"/>
</dbReference>
<keyword evidence="1" id="KW-0479">Metal-binding</keyword>
<proteinExistence type="predicted"/>
<organism evidence="4">
    <name type="scientific">Noccaea caerulescens</name>
    <name type="common">Alpine penny-cress</name>
    <name type="synonym">Thlaspi caerulescens</name>
    <dbReference type="NCBI Taxonomy" id="107243"/>
    <lineage>
        <taxon>Eukaryota</taxon>
        <taxon>Viridiplantae</taxon>
        <taxon>Streptophyta</taxon>
        <taxon>Embryophyta</taxon>
        <taxon>Tracheophyta</taxon>
        <taxon>Spermatophyta</taxon>
        <taxon>Magnoliopsida</taxon>
        <taxon>eudicotyledons</taxon>
        <taxon>Gunneridae</taxon>
        <taxon>Pentapetalae</taxon>
        <taxon>rosids</taxon>
        <taxon>malvids</taxon>
        <taxon>Brassicales</taxon>
        <taxon>Brassicaceae</taxon>
        <taxon>Coluteocarpeae</taxon>
        <taxon>Noccaea</taxon>
    </lineage>
</organism>
<sequence length="234" mass="26889">MSYESSIEVAKFDGRRDYALWKTKILAHLDILGLGEALKLEKEEDGEKSDGKFEEEKEHSILLSLSLEEKKRKARNMIIKSIEDKDLRIKIMREDTPAGMLQALEEIYTSSTRKIDLNRKLYGFKMNESQSVEESIDEFQGLVSDLSYMKVSVSDEEQVILLLHSLPERFDHLRDVLGYCGRNLTPDDVISAVLTKELEFDTRERSKSKGKKKGVCWVCGGDGHYKNQCPSRNF</sequence>
<dbReference type="SUPFAM" id="SSF57756">
    <property type="entry name" value="Retrovirus zinc finger-like domains"/>
    <property type="match status" value="1"/>
</dbReference>
<dbReference type="PANTHER" id="PTHR35317:SF23">
    <property type="entry name" value="OS04G0629600 PROTEIN"/>
    <property type="match status" value="1"/>
</dbReference>
<accession>A0A1J3I0K2</accession>
<dbReference type="AlphaFoldDB" id="A0A1J3I0K2"/>
<dbReference type="EMBL" id="GEVL01003302">
    <property type="protein sequence ID" value="JAU74039.1"/>
    <property type="molecule type" value="Transcribed_RNA"/>
</dbReference>
<reference evidence="4" key="1">
    <citation type="submission" date="2016-07" db="EMBL/GenBank/DDBJ databases">
        <title>De novo transcriptome assembly of four accessions of the metal hyperaccumulator plant Noccaea caerulescens.</title>
        <authorList>
            <person name="Blande D."/>
            <person name="Halimaa P."/>
            <person name="Tervahauta A.I."/>
            <person name="Aarts M.G."/>
            <person name="Karenlampi S.O."/>
        </authorList>
    </citation>
    <scope>NUCLEOTIDE SEQUENCE</scope>
</reference>
<dbReference type="InterPro" id="IPR001878">
    <property type="entry name" value="Znf_CCHC"/>
</dbReference>
<dbReference type="GO" id="GO:0008270">
    <property type="term" value="F:zinc ion binding"/>
    <property type="evidence" value="ECO:0007669"/>
    <property type="project" value="UniProtKB-KW"/>
</dbReference>
<protein>
    <submittedName>
        <fullName evidence="4">Retrovirus-related Pol polyprotein from transposon TNT 1-94</fullName>
    </submittedName>
</protein>
<name>A0A1J3I0K2_NOCCA</name>
<keyword evidence="1" id="KW-0862">Zinc</keyword>
<feature type="domain" description="CCHC-type" evidence="2">
    <location>
        <begin position="216"/>
        <end position="231"/>
    </location>
</feature>
<dbReference type="InterPro" id="IPR036875">
    <property type="entry name" value="Znf_CCHC_sf"/>
</dbReference>
<dbReference type="GO" id="GO:0003676">
    <property type="term" value="F:nucleic acid binding"/>
    <property type="evidence" value="ECO:0007669"/>
    <property type="project" value="InterPro"/>
</dbReference>
<dbReference type="PROSITE" id="PS50158">
    <property type="entry name" value="ZF_CCHC"/>
    <property type="match status" value="1"/>
</dbReference>
<gene>
    <name evidence="3" type="ORF">LC_TR10606_c1_g1_i1_g.37650</name>
    <name evidence="4" type="ORF">LE_TR4704_c0_g1_i1_g.16204</name>
</gene>